<proteinExistence type="predicted"/>
<evidence type="ECO:0000313" key="1">
    <source>
        <dbReference type="EMBL" id="CEG12788.1"/>
    </source>
</evidence>
<organism evidence="1">
    <name type="scientific">groundwater metagenome</name>
    <dbReference type="NCBI Taxonomy" id="717931"/>
    <lineage>
        <taxon>unclassified sequences</taxon>
        <taxon>metagenomes</taxon>
        <taxon>ecological metagenomes</taxon>
    </lineage>
</organism>
<reference evidence="1" key="1">
    <citation type="submission" date="2014-09" db="EMBL/GenBank/DDBJ databases">
        <authorList>
            <person name="Probst J Alexander"/>
        </authorList>
    </citation>
    <scope>NUCLEOTIDE SEQUENCE</scope>
</reference>
<gene>
    <name evidence="1" type="ORF">MSIBF_A2710006</name>
</gene>
<accession>A0A098E9V3</accession>
<sequence>MRFLLNGILYVAYEQEIYSLLTLRFHKFEKTQSVKLGSIGVNQCHYNFIRPHSSLTIETKKGEKNIKRTPCMAEGITDHKWSWDELLKFREFMICHEN</sequence>
<dbReference type="EMBL" id="CCXY01000192">
    <property type="protein sequence ID" value="CEG12788.1"/>
    <property type="molecule type" value="Genomic_DNA"/>
</dbReference>
<dbReference type="AlphaFoldDB" id="A0A098E9V3"/>
<name>A0A098E9V3_9ZZZZ</name>
<protein>
    <submittedName>
        <fullName evidence="1">Uncharacterized protein</fullName>
    </submittedName>
</protein>